<dbReference type="PANTHER" id="PTHR12482">
    <property type="entry name" value="LIPASE ROG1-RELATED-RELATED"/>
    <property type="match status" value="1"/>
</dbReference>
<feature type="domain" description="DUF676" evidence="2">
    <location>
        <begin position="535"/>
        <end position="720"/>
    </location>
</feature>
<reference evidence="4" key="1">
    <citation type="submission" date="2024-02" db="UniProtKB">
        <authorList>
            <consortium name="WormBaseParasite"/>
        </authorList>
    </citation>
    <scope>IDENTIFICATION</scope>
</reference>
<dbReference type="InterPro" id="IPR044294">
    <property type="entry name" value="Lipase-like"/>
</dbReference>
<sequence>MHIKLYPEFKIWLRLDELFNIDLYHRGCYAVRIRFPESIKNNISISHIVKDSPMTKDIVIEGEVNEKNEATSRFKAILYKKECVVINDVFLITYKSPKSIIQSLKLLKITFEIQLLSRQRQPDSNIPVISGDPKLLSTRRLLLDLKIDKSIHLKRVIYFESNSFAAVSLTLYASLTGFKIKKKHNKSESSISNQLKHIYEVTLYSLMSSYHDLKNYIYTNASMLNGMVLNNKGSFNLKEEIKNELNILNESSNFLNTIEENISIKSQNLNTLFEQVIFLFKNCKQLTEQLYRKEFCNRMKKLGEGFFYWEDSVVSLVDDGSNNQKTHEIVIKKVEKSEYWRNIPILDLHCEEDDHLYPKGSIVLEHSFSPLPKKMNSDIISNSSTKSDSNLLSPDKVNSSENVTEEGSEIKENSPDLNNKCQTDEIDIKINLTIKEKNDSTKKIESSENSSIGSFSSSSSEHVEVINKVFNEIDKGDESIINYITEKEKLKSMFIDLNFHGMFYSEKNSLSTKIIDYFSPNESIQQDIRFIRDKSPIHLIVFVHGLEGSSLDLQGYMNFISLSNPDCNYQFLHSKCNESKTWLDIESMGNNLFNEILETISKMNMKPEKISFVAHSLGGLIIRSMFSITNVNTLMPYLHTILTLNSPHCGLMYMDKKTSLGINIIKWWKQSTSLYQLTLRDNTNPRESFIYKLSLNSAFSHFKNVLLVGDYSDNFVPATSSLIESCVEAKKDNSIMGYAYREIIQNINNTILESKNKTLLTKYIISHHSNPAISMDRFIGRSEHVAPVDDDNFIEKFICISAGNFLPLLFRSFNPLSPFIKIKKSPEYCEFDLRKLKKCADGFVVWNDSISNLVNNSYPYHNIHKKIIRKVKKAKYWHSIPTAKHPYAGDNEVCTHKVVVLEHNFQRDFCEGLDNESGVFFNDNDFKNKNPSTDDLILTGSSSSSITSMALDSVEGDCKTIPSIKLKTDKKDEACNPHPLSLTKKNEEEKEDDNTTVLKKKTDNYLIEKLQNIHLIVFVHGLEGTPYDLAEYPHFIIEANPDTAYKFYNSQANVEKTWIDINTLGKNLLMEINLHISLMDCKPNKISFIAHSMGGIIVRSMFNAEGIEILKPLFHTFLTFHSPHCGLRYGSKRASIGVRFIEWWFDSNSIKQLSLKDSNTLDESFLYKLSENDAFSSFKNVLLVGNYQDNFVCGSSALIEHNTKSYNDKTRMGKLYNKMIENIENLIINSSNETLLVKYIVTHNTDGKLNLDRLIGRDGHIHPCDDLHFIEKLIHCSAGKYFA</sequence>
<dbReference type="Pfam" id="PF05057">
    <property type="entry name" value="DUF676"/>
    <property type="match status" value="2"/>
</dbReference>
<dbReference type="Proteomes" id="UP000035681">
    <property type="component" value="Unplaced"/>
</dbReference>
<dbReference type="InterPro" id="IPR029058">
    <property type="entry name" value="AB_hydrolase_fold"/>
</dbReference>
<dbReference type="WBParaSite" id="TCONS_00012320.p1">
    <property type="protein sequence ID" value="TCONS_00012320.p1"/>
    <property type="gene ID" value="XLOC_007931"/>
</dbReference>
<organism evidence="3 4">
    <name type="scientific">Strongyloides stercoralis</name>
    <name type="common">Threadworm</name>
    <dbReference type="NCBI Taxonomy" id="6248"/>
    <lineage>
        <taxon>Eukaryota</taxon>
        <taxon>Metazoa</taxon>
        <taxon>Ecdysozoa</taxon>
        <taxon>Nematoda</taxon>
        <taxon>Chromadorea</taxon>
        <taxon>Rhabditida</taxon>
        <taxon>Tylenchina</taxon>
        <taxon>Panagrolaimomorpha</taxon>
        <taxon>Strongyloidoidea</taxon>
        <taxon>Strongyloididae</taxon>
        <taxon>Strongyloides</taxon>
    </lineage>
</organism>
<dbReference type="AlphaFoldDB" id="A0AAF5I2L3"/>
<evidence type="ECO:0000313" key="3">
    <source>
        <dbReference type="Proteomes" id="UP000035681"/>
    </source>
</evidence>
<name>A0AAF5I2L3_STRER</name>
<dbReference type="Gene3D" id="3.40.50.1820">
    <property type="entry name" value="alpha/beta hydrolase"/>
    <property type="match status" value="2"/>
</dbReference>
<accession>A0AAF5I2L3</accession>
<proteinExistence type="predicted"/>
<evidence type="ECO:0000259" key="2">
    <source>
        <dbReference type="Pfam" id="PF05057"/>
    </source>
</evidence>
<protein>
    <submittedName>
        <fullName evidence="4">DUF676 domain-containing protein</fullName>
    </submittedName>
</protein>
<feature type="region of interest" description="Disordered" evidence="1">
    <location>
        <begin position="975"/>
        <end position="994"/>
    </location>
</feature>
<feature type="region of interest" description="Disordered" evidence="1">
    <location>
        <begin position="379"/>
        <end position="420"/>
    </location>
</feature>
<dbReference type="PANTHER" id="PTHR12482:SF5">
    <property type="entry name" value="DUF676 DOMAIN-CONTAINING PROTEIN"/>
    <property type="match status" value="1"/>
</dbReference>
<feature type="compositionally biased region" description="Polar residues" evidence="1">
    <location>
        <begin position="379"/>
        <end position="402"/>
    </location>
</feature>
<evidence type="ECO:0000313" key="4">
    <source>
        <dbReference type="WBParaSite" id="TCONS_00012320.p1"/>
    </source>
</evidence>
<evidence type="ECO:0000256" key="1">
    <source>
        <dbReference type="SAM" id="MobiDB-lite"/>
    </source>
</evidence>
<dbReference type="SUPFAM" id="SSF53474">
    <property type="entry name" value="alpha/beta-Hydrolases"/>
    <property type="match status" value="2"/>
</dbReference>
<feature type="domain" description="DUF676" evidence="2">
    <location>
        <begin position="1011"/>
        <end position="1193"/>
    </location>
</feature>
<keyword evidence="3" id="KW-1185">Reference proteome</keyword>
<dbReference type="InterPro" id="IPR007751">
    <property type="entry name" value="DUF676_lipase-like"/>
</dbReference>